<comment type="caution">
    <text evidence="1">The sequence shown here is derived from an EMBL/GenBank/DDBJ whole genome shotgun (WGS) entry which is preliminary data.</text>
</comment>
<keyword evidence="2" id="KW-1185">Reference proteome</keyword>
<gene>
    <name evidence="1" type="ORF">Patl1_20470</name>
</gene>
<evidence type="ECO:0000313" key="2">
    <source>
        <dbReference type="Proteomes" id="UP001164250"/>
    </source>
</evidence>
<protein>
    <submittedName>
        <fullName evidence="1">Uncharacterized protein</fullName>
    </submittedName>
</protein>
<accession>A0ACC1BIZ1</accession>
<dbReference type="EMBL" id="CM047900">
    <property type="protein sequence ID" value="KAJ0098969.1"/>
    <property type="molecule type" value="Genomic_DNA"/>
</dbReference>
<name>A0ACC1BIZ1_9ROSI</name>
<reference evidence="2" key="1">
    <citation type="journal article" date="2023" name="G3 (Bethesda)">
        <title>Genome assembly and association tests identify interacting loci associated with vigor, precocity, and sex in interspecific pistachio rootstocks.</title>
        <authorList>
            <person name="Palmer W."/>
            <person name="Jacygrad E."/>
            <person name="Sagayaradj S."/>
            <person name="Cavanaugh K."/>
            <person name="Han R."/>
            <person name="Bertier L."/>
            <person name="Beede B."/>
            <person name="Kafkas S."/>
            <person name="Golino D."/>
            <person name="Preece J."/>
            <person name="Michelmore R."/>
        </authorList>
    </citation>
    <scope>NUCLEOTIDE SEQUENCE [LARGE SCALE GENOMIC DNA]</scope>
</reference>
<sequence>MEEQVHFNLGVLDLGMALDEQKPTDITNTSTGEEKFYRKSLYKANKLCLMFMRMTTAGNIKDTVPQTDNAKEYLSFVEDRFCSANKSLSTMLMSSLIVMKYDSSRSMHDHLIEMTNIVTKLRRLGMTIDDDFFIHFILHSLPPKYGTFQVNYNAIKDKWSLNELSS</sequence>
<evidence type="ECO:0000313" key="1">
    <source>
        <dbReference type="EMBL" id="KAJ0098969.1"/>
    </source>
</evidence>
<organism evidence="1 2">
    <name type="scientific">Pistacia atlantica</name>
    <dbReference type="NCBI Taxonomy" id="434234"/>
    <lineage>
        <taxon>Eukaryota</taxon>
        <taxon>Viridiplantae</taxon>
        <taxon>Streptophyta</taxon>
        <taxon>Embryophyta</taxon>
        <taxon>Tracheophyta</taxon>
        <taxon>Spermatophyta</taxon>
        <taxon>Magnoliopsida</taxon>
        <taxon>eudicotyledons</taxon>
        <taxon>Gunneridae</taxon>
        <taxon>Pentapetalae</taxon>
        <taxon>rosids</taxon>
        <taxon>malvids</taxon>
        <taxon>Sapindales</taxon>
        <taxon>Anacardiaceae</taxon>
        <taxon>Pistacia</taxon>
    </lineage>
</organism>
<proteinExistence type="predicted"/>
<dbReference type="Proteomes" id="UP001164250">
    <property type="component" value="Chromosome 4"/>
</dbReference>